<dbReference type="OrthoDB" id="40579at2759"/>
<reference evidence="1" key="2">
    <citation type="submission" date="2022-06" db="UniProtKB">
        <authorList>
            <consortium name="EnsemblMetazoa"/>
        </authorList>
    </citation>
    <scope>IDENTIFICATION</scope>
</reference>
<accession>A0A8R2NVK8</accession>
<evidence type="ECO:0000313" key="2">
    <source>
        <dbReference type="Proteomes" id="UP000007819"/>
    </source>
</evidence>
<keyword evidence="2" id="KW-1185">Reference proteome</keyword>
<name>A0A8R2NVK8_ACYPI</name>
<dbReference type="AlphaFoldDB" id="A0A8R2NVK8"/>
<dbReference type="Proteomes" id="UP000007819">
    <property type="component" value="Unassembled WGS sequence"/>
</dbReference>
<protein>
    <submittedName>
        <fullName evidence="1">Uncharacterized protein</fullName>
    </submittedName>
</protein>
<evidence type="ECO:0000313" key="1">
    <source>
        <dbReference type="EnsemblMetazoa" id="XP_029347841.1"/>
    </source>
</evidence>
<dbReference type="RefSeq" id="XP_029347841.1">
    <property type="nucleotide sequence ID" value="XM_029491981.1"/>
</dbReference>
<dbReference type="GeneID" id="100168535"/>
<proteinExistence type="predicted"/>
<organism evidence="1 2">
    <name type="scientific">Acyrthosiphon pisum</name>
    <name type="common">Pea aphid</name>
    <dbReference type="NCBI Taxonomy" id="7029"/>
    <lineage>
        <taxon>Eukaryota</taxon>
        <taxon>Metazoa</taxon>
        <taxon>Ecdysozoa</taxon>
        <taxon>Arthropoda</taxon>
        <taxon>Hexapoda</taxon>
        <taxon>Insecta</taxon>
        <taxon>Pterygota</taxon>
        <taxon>Neoptera</taxon>
        <taxon>Paraneoptera</taxon>
        <taxon>Hemiptera</taxon>
        <taxon>Sternorrhyncha</taxon>
        <taxon>Aphidomorpha</taxon>
        <taxon>Aphidoidea</taxon>
        <taxon>Aphididae</taxon>
        <taxon>Macrosiphini</taxon>
        <taxon>Acyrthosiphon</taxon>
    </lineage>
</organism>
<reference evidence="2" key="1">
    <citation type="submission" date="2010-06" db="EMBL/GenBank/DDBJ databases">
        <authorList>
            <person name="Jiang H."/>
            <person name="Abraham K."/>
            <person name="Ali S."/>
            <person name="Alsbrooks S.L."/>
            <person name="Anim B.N."/>
            <person name="Anosike U.S."/>
            <person name="Attaway T."/>
            <person name="Bandaranaike D.P."/>
            <person name="Battles P.K."/>
            <person name="Bell S.N."/>
            <person name="Bell A.V."/>
            <person name="Beltran B."/>
            <person name="Bickham C."/>
            <person name="Bustamante Y."/>
            <person name="Caleb T."/>
            <person name="Canada A."/>
            <person name="Cardenas V."/>
            <person name="Carter K."/>
            <person name="Chacko J."/>
            <person name="Chandrabose M.N."/>
            <person name="Chavez D."/>
            <person name="Chavez A."/>
            <person name="Chen L."/>
            <person name="Chu H.-S."/>
            <person name="Claassen K.J."/>
            <person name="Cockrell R."/>
            <person name="Collins M."/>
            <person name="Cooper J.A."/>
            <person name="Cree A."/>
            <person name="Curry S.M."/>
            <person name="Da Y."/>
            <person name="Dao M.D."/>
            <person name="Das B."/>
            <person name="Davila M.-L."/>
            <person name="Davy-Carroll L."/>
            <person name="Denson S."/>
            <person name="Dinh H."/>
            <person name="Ebong V.E."/>
            <person name="Edwards J.R."/>
            <person name="Egan A."/>
            <person name="El-Daye J."/>
            <person name="Escobedo L."/>
            <person name="Fernandez S."/>
            <person name="Fernando P.R."/>
            <person name="Flagg N."/>
            <person name="Forbes L.D."/>
            <person name="Fowler R.G."/>
            <person name="Fu Q."/>
            <person name="Gabisi R.A."/>
            <person name="Ganer J."/>
            <person name="Garbino Pronczuk A."/>
            <person name="Garcia R.M."/>
            <person name="Garner T."/>
            <person name="Garrett T.E."/>
            <person name="Gonzalez D.A."/>
            <person name="Hamid H."/>
            <person name="Hawkins E.S."/>
            <person name="Hirani K."/>
            <person name="Hogues M.E."/>
            <person name="Hollins B."/>
            <person name="Hsiao C.-H."/>
            <person name="Jabil R."/>
            <person name="James M.L."/>
            <person name="Jhangiani S.N."/>
            <person name="Johnson B."/>
            <person name="Johnson Q."/>
            <person name="Joshi V."/>
            <person name="Kalu J.B."/>
            <person name="Kam C."/>
            <person name="Kashfia A."/>
            <person name="Keebler J."/>
            <person name="Kisamo H."/>
            <person name="Kovar C.L."/>
            <person name="Lago L.A."/>
            <person name="Lai C.-Y."/>
            <person name="Laidlaw J."/>
            <person name="Lara F."/>
            <person name="Le T.-K."/>
            <person name="Lee S.L."/>
            <person name="Legall F.H."/>
            <person name="Lemon S.J."/>
            <person name="Lewis L.R."/>
            <person name="Li B."/>
            <person name="Liu Y."/>
            <person name="Liu Y.-S."/>
            <person name="Lopez J."/>
            <person name="Lozado R.J."/>
            <person name="Lu J."/>
            <person name="Madu R.C."/>
            <person name="Maheshwari M."/>
            <person name="Maheshwari R."/>
            <person name="Malloy K."/>
            <person name="Martinez E."/>
            <person name="Mathew T."/>
            <person name="Mercado I.C."/>
            <person name="Mercado C."/>
            <person name="Meyer B."/>
            <person name="Montgomery K."/>
            <person name="Morgan M.B."/>
            <person name="Munidasa M."/>
            <person name="Nazareth L.V."/>
            <person name="Nelson J."/>
            <person name="Ng B.M."/>
            <person name="Nguyen N.B."/>
            <person name="Nguyen P.Q."/>
            <person name="Nguyen T."/>
            <person name="Obregon M."/>
            <person name="Okwuonu G.O."/>
            <person name="Onwere C.G."/>
            <person name="Orozco G."/>
            <person name="Parra A."/>
            <person name="Patel S."/>
            <person name="Patil S."/>
            <person name="Perez A."/>
            <person name="Perez Y."/>
            <person name="Pham C."/>
            <person name="Primus E.L."/>
            <person name="Pu L.-L."/>
            <person name="Puazo M."/>
            <person name="Qin X."/>
            <person name="Quiroz J.B."/>
            <person name="Reese J."/>
            <person name="Richards S."/>
            <person name="Rives C.M."/>
            <person name="Robberts R."/>
            <person name="Ruiz S.J."/>
            <person name="Ruiz M.J."/>
            <person name="Santibanez J."/>
            <person name="Schneider B.W."/>
            <person name="Sisson I."/>
            <person name="Smith M."/>
            <person name="Sodergren E."/>
            <person name="Song X.-Z."/>
            <person name="Song B.B."/>
            <person name="Summersgill H."/>
            <person name="Thelus R."/>
            <person name="Thornton R.D."/>
            <person name="Trejos Z.Y."/>
            <person name="Usmani K."/>
            <person name="Vattathil S."/>
            <person name="Villasana D."/>
            <person name="Walker D.L."/>
            <person name="Wang S."/>
            <person name="Wang K."/>
            <person name="White C.S."/>
            <person name="Williams A.C."/>
            <person name="Williamson J."/>
            <person name="Wilson K."/>
            <person name="Woghiren I.O."/>
            <person name="Woodworth J.R."/>
            <person name="Worley K.C."/>
            <person name="Wright R.A."/>
            <person name="Wu W."/>
            <person name="Young L."/>
            <person name="Zhang L."/>
            <person name="Zhang J."/>
            <person name="Zhu Y."/>
            <person name="Muzny D.M."/>
            <person name="Weinstock G."/>
            <person name="Gibbs R.A."/>
        </authorList>
    </citation>
    <scope>NUCLEOTIDE SEQUENCE [LARGE SCALE GENOMIC DNA]</scope>
    <source>
        <strain evidence="2">LSR1</strain>
    </source>
</reference>
<sequence>MEPLRETINDYAVNSNCHDQVFNGIIKQENIIVIEHQLLNGFIKQEYSDETDHNNESQLLQIENTCKPEREDTTCIKIKTERDIIERNTFEGTLFKENHSSEFIGKTFKIEREDTTYNKIKTEKDVIEENEFEGTLLKEYHSSELYNHPVRRCP</sequence>
<dbReference type="EnsemblMetazoa" id="XM_029491981.1">
    <property type="protein sequence ID" value="XP_029347841.1"/>
    <property type="gene ID" value="LOC100168535"/>
</dbReference>